<evidence type="ECO:0000259" key="4">
    <source>
        <dbReference type="PROSITE" id="PS50002"/>
    </source>
</evidence>
<feature type="domain" description="SH3" evidence="4">
    <location>
        <begin position="281"/>
        <end position="344"/>
    </location>
</feature>
<feature type="compositionally biased region" description="Polar residues" evidence="3">
    <location>
        <begin position="942"/>
        <end position="955"/>
    </location>
</feature>
<feature type="domain" description="SH3" evidence="4">
    <location>
        <begin position="652"/>
        <end position="714"/>
    </location>
</feature>
<dbReference type="Pfam" id="PF00018">
    <property type="entry name" value="SH3_1"/>
    <property type="match status" value="2"/>
</dbReference>
<dbReference type="SUPFAM" id="SSF50044">
    <property type="entry name" value="SH3-domain"/>
    <property type="match status" value="3"/>
</dbReference>
<feature type="domain" description="SH3" evidence="4">
    <location>
        <begin position="826"/>
        <end position="888"/>
    </location>
</feature>
<feature type="compositionally biased region" description="Polar residues" evidence="3">
    <location>
        <begin position="775"/>
        <end position="815"/>
    </location>
</feature>
<accession>A0ABQ9X0V4</accession>
<evidence type="ECO:0000313" key="5">
    <source>
        <dbReference type="EMBL" id="KAK2945394.1"/>
    </source>
</evidence>
<dbReference type="SUPFAM" id="SSF54928">
    <property type="entry name" value="RNA-binding domain, RBD"/>
    <property type="match status" value="2"/>
</dbReference>
<organism evidence="5 6">
    <name type="scientific">Blattamonas nauphoetae</name>
    <dbReference type="NCBI Taxonomy" id="2049346"/>
    <lineage>
        <taxon>Eukaryota</taxon>
        <taxon>Metamonada</taxon>
        <taxon>Preaxostyla</taxon>
        <taxon>Oxymonadida</taxon>
        <taxon>Blattamonas</taxon>
    </lineage>
</organism>
<reference evidence="5 6" key="1">
    <citation type="journal article" date="2022" name="bioRxiv">
        <title>Genomics of Preaxostyla Flagellates Illuminates Evolutionary Transitions and the Path Towards Mitochondrial Loss.</title>
        <authorList>
            <person name="Novak L.V.F."/>
            <person name="Treitli S.C."/>
            <person name="Pyrih J."/>
            <person name="Halakuc P."/>
            <person name="Pipaliya S.V."/>
            <person name="Vacek V."/>
            <person name="Brzon O."/>
            <person name="Soukal P."/>
            <person name="Eme L."/>
            <person name="Dacks J.B."/>
            <person name="Karnkowska A."/>
            <person name="Elias M."/>
            <person name="Hampl V."/>
        </authorList>
    </citation>
    <scope>NUCLEOTIDE SEQUENCE [LARGE SCALE GENOMIC DNA]</scope>
    <source>
        <strain evidence="5">NAU3</strain>
        <tissue evidence="5">Gut</tissue>
    </source>
</reference>
<evidence type="ECO:0000256" key="1">
    <source>
        <dbReference type="ARBA" id="ARBA00022443"/>
    </source>
</evidence>
<sequence>MQTPALEKATLWMVLTDGSSPDPEALNRFFSQFGTVFYSIPIVTQFPGMPHRHKIGVLTKTTEDIIVSTFHLQNASFPSSRLIALDSNPIVNQLFIASLPSSLSKNKLHEIISPHSQCAIHIRKDLENPNTSVAFLIFPTPTEAVHAFMDRFRWTFNGTPLEVTFTTESPLSPRFMTIDPPKPKKATNAPHIPTKASIKFENINKHTTLSQVFEYFRTLLGKNITFQIPENETVMASGSVQVERVEPLKFAYIHSPFTIDFQKPAAEAFNTIFDKPTQSVSQTLKKPVLHPYTPEQSDHNYIAAEVGDIIMVEKETENGWTSGTNERTKEAGWIPTSYLGPPIAALIRPSIPPNARQPNEKLVLLEAQVPQHAQLQSPNLIPFLQKFGEIISFNPISQSPYATHESYHIVLLTRVPFPTINQSISKDPTTNEVKLSLAPIQLDAKKLEIRTLPMGCSEAHLRTLISPHTSCTVVITPSTSPSIQSSSASLVYPSEEAGIAAFRASQNWWFEGQAIKPSFASLSSQLRDASKQTQTPQNGVGEKKINRFLELSNLPKKVTKDIVKSHLPGIEVGTITFINQDVAPGTATVHMHLLTERDYNTVLGWNEKLIIAGRKIKIAAVKPKGEKQRNSSPPSRFVSGPIAAKPLPPPRPQLQPFRVNYTFDPTGYHGGAKVQKGEEVLVSGEREDGWSMVCWPDGRERGIVPTSFIERLNKPLTPSHDTLLQPPHNTSLLTPNTLLPTPDSNALLQPPHNTSFIPPNTLLPTPTQQPALNYHQHQVSPNPTPLTTPAQQPVPSYHQHQVPSVTNSSTQQPAYSPQFVDTPKWQMGQTLRAIEDYSAPPEQPSCLSLRTGQVVTLLEFTEPWCRVRDSVTNIEGFVPTRSLDSSVLPTTHSSYQQPQTWPPHQPIPHQPQLASPVPMQSTQMLPVGQVMLSNGKDDTRASPATQHSPPAQVSSPPALFHPPQPIIGPNQNAASNATPLTTPAQPVQQFEMTPSPAVDVAAAPPPTKEEAKPICSLTGKAIVKRAHMRNEPDVFYEFEALAEFVRDNMMSPQSFESASLTDIVKDD</sequence>
<evidence type="ECO:0000256" key="3">
    <source>
        <dbReference type="SAM" id="MobiDB-lite"/>
    </source>
</evidence>
<protein>
    <recommendedName>
        <fullName evidence="4">SH3 domain-containing protein</fullName>
    </recommendedName>
</protein>
<feature type="region of interest" description="Disordered" evidence="3">
    <location>
        <begin position="622"/>
        <end position="655"/>
    </location>
</feature>
<dbReference type="SMART" id="SM00326">
    <property type="entry name" value="SH3"/>
    <property type="match status" value="3"/>
</dbReference>
<dbReference type="Proteomes" id="UP001281761">
    <property type="component" value="Unassembled WGS sequence"/>
</dbReference>
<feature type="region of interest" description="Disordered" evidence="3">
    <location>
        <begin position="775"/>
        <end position="820"/>
    </location>
</feature>
<dbReference type="Gene3D" id="3.30.70.330">
    <property type="match status" value="1"/>
</dbReference>
<comment type="caution">
    <text evidence="5">The sequence shown here is derived from an EMBL/GenBank/DDBJ whole genome shotgun (WGS) entry which is preliminary data.</text>
</comment>
<dbReference type="PROSITE" id="PS50002">
    <property type="entry name" value="SH3"/>
    <property type="match status" value="3"/>
</dbReference>
<name>A0ABQ9X0V4_9EUKA</name>
<feature type="compositionally biased region" description="Pro residues" evidence="3">
    <location>
        <begin position="900"/>
        <end position="909"/>
    </location>
</feature>
<dbReference type="Gene3D" id="2.30.30.40">
    <property type="entry name" value="SH3 Domains"/>
    <property type="match status" value="3"/>
</dbReference>
<keyword evidence="6" id="KW-1185">Reference proteome</keyword>
<feature type="region of interest" description="Disordered" evidence="3">
    <location>
        <begin position="888"/>
        <end position="910"/>
    </location>
</feature>
<feature type="region of interest" description="Disordered" evidence="3">
    <location>
        <begin position="933"/>
        <end position="958"/>
    </location>
</feature>
<dbReference type="EMBL" id="JARBJD010000262">
    <property type="protein sequence ID" value="KAK2945394.1"/>
    <property type="molecule type" value="Genomic_DNA"/>
</dbReference>
<gene>
    <name evidence="5" type="ORF">BLNAU_19663</name>
</gene>
<dbReference type="InterPro" id="IPR012677">
    <property type="entry name" value="Nucleotide-bd_a/b_plait_sf"/>
</dbReference>
<keyword evidence="1 2" id="KW-0728">SH3 domain</keyword>
<dbReference type="InterPro" id="IPR035979">
    <property type="entry name" value="RBD_domain_sf"/>
</dbReference>
<evidence type="ECO:0000313" key="6">
    <source>
        <dbReference type="Proteomes" id="UP001281761"/>
    </source>
</evidence>
<dbReference type="InterPro" id="IPR036028">
    <property type="entry name" value="SH3-like_dom_sf"/>
</dbReference>
<dbReference type="InterPro" id="IPR001452">
    <property type="entry name" value="SH3_domain"/>
</dbReference>
<proteinExistence type="predicted"/>
<evidence type="ECO:0000256" key="2">
    <source>
        <dbReference type="PROSITE-ProRule" id="PRU00192"/>
    </source>
</evidence>